<evidence type="ECO:0000256" key="1">
    <source>
        <dbReference type="ARBA" id="ARBA00022737"/>
    </source>
</evidence>
<feature type="repeat" description="HEAT" evidence="3">
    <location>
        <begin position="946"/>
        <end position="983"/>
    </location>
</feature>
<proteinExistence type="predicted"/>
<dbReference type="Gene3D" id="1.25.10.10">
    <property type="entry name" value="Leucine-rich Repeat Variant"/>
    <property type="match status" value="6"/>
</dbReference>
<dbReference type="InterPro" id="IPR002553">
    <property type="entry name" value="Clathrin/coatomer_adapt-like_N"/>
</dbReference>
<dbReference type="Pfam" id="PF05729">
    <property type="entry name" value="NACHT"/>
    <property type="match status" value="1"/>
</dbReference>
<comment type="caution">
    <text evidence="5">The sequence shown here is derived from an EMBL/GenBank/DDBJ whole genome shotgun (WGS) entry which is preliminary data.</text>
</comment>
<dbReference type="GO" id="GO:0007165">
    <property type="term" value="P:signal transduction"/>
    <property type="evidence" value="ECO:0007669"/>
    <property type="project" value="InterPro"/>
</dbReference>
<comment type="function">
    <text evidence="2">Catalyzes the hydroxylation of the N(6)-(4-aminobutyl)-L-lysine intermediate produced by deoxyhypusine synthase/DHPS on a critical lysine of the eukaryotic translation initiation factor 5A/eIF-5A. This is the second step of the post-translational modification of that lysine into an unusual amino acid residue named hypusine. Hypusination is unique to mature eIF-5A factor and is essential for its function.</text>
</comment>
<evidence type="ECO:0000313" key="5">
    <source>
        <dbReference type="EMBL" id="CAF3838069.1"/>
    </source>
</evidence>
<evidence type="ECO:0000313" key="6">
    <source>
        <dbReference type="Proteomes" id="UP000663868"/>
    </source>
</evidence>
<dbReference type="EMBL" id="CAJOBB010001302">
    <property type="protein sequence ID" value="CAF3838069.1"/>
    <property type="molecule type" value="Genomic_DNA"/>
</dbReference>
<protein>
    <recommendedName>
        <fullName evidence="4">NACHT domain-containing protein</fullName>
    </recommendedName>
</protein>
<dbReference type="SUPFAM" id="SSF52540">
    <property type="entry name" value="P-loop containing nucleoside triphosphate hydrolases"/>
    <property type="match status" value="1"/>
</dbReference>
<dbReference type="Proteomes" id="UP000663868">
    <property type="component" value="Unassembled WGS sequence"/>
</dbReference>
<name>A0A819DSA5_9BILA</name>
<dbReference type="PROSITE" id="PS50837">
    <property type="entry name" value="NACHT"/>
    <property type="match status" value="1"/>
</dbReference>
<dbReference type="InterPro" id="IPR034085">
    <property type="entry name" value="TOG"/>
</dbReference>
<dbReference type="GO" id="GO:0016491">
    <property type="term" value="F:oxidoreductase activity"/>
    <property type="evidence" value="ECO:0007669"/>
    <property type="project" value="TreeGrafter"/>
</dbReference>
<dbReference type="InterPro" id="IPR004155">
    <property type="entry name" value="PBS_lyase_HEAT"/>
</dbReference>
<dbReference type="InterPro" id="IPR016024">
    <property type="entry name" value="ARM-type_fold"/>
</dbReference>
<dbReference type="InterPro" id="IPR011989">
    <property type="entry name" value="ARM-like"/>
</dbReference>
<evidence type="ECO:0000256" key="3">
    <source>
        <dbReference type="PROSITE-ProRule" id="PRU00103"/>
    </source>
</evidence>
<dbReference type="GO" id="GO:0030117">
    <property type="term" value="C:membrane coat"/>
    <property type="evidence" value="ECO:0007669"/>
    <property type="project" value="InterPro"/>
</dbReference>
<dbReference type="SUPFAM" id="SSF48371">
    <property type="entry name" value="ARM repeat"/>
    <property type="match status" value="2"/>
</dbReference>
<keyword evidence="1" id="KW-0677">Repeat</keyword>
<organism evidence="5 6">
    <name type="scientific">Adineta steineri</name>
    <dbReference type="NCBI Taxonomy" id="433720"/>
    <lineage>
        <taxon>Eukaryota</taxon>
        <taxon>Metazoa</taxon>
        <taxon>Spiralia</taxon>
        <taxon>Gnathifera</taxon>
        <taxon>Rotifera</taxon>
        <taxon>Eurotatoria</taxon>
        <taxon>Bdelloidea</taxon>
        <taxon>Adinetida</taxon>
        <taxon>Adinetidae</taxon>
        <taxon>Adineta</taxon>
    </lineage>
</organism>
<dbReference type="InterPro" id="IPR021133">
    <property type="entry name" value="HEAT_type_2"/>
</dbReference>
<sequence length="1596" mass="177232">MNRAVDGVEVVCCFMTPEYQDSINCKNELQYATAKKKHIIPCIIGDKQNKQWKPTDWLEFLTTGLDYIDLQEESDSNIRSKAEELMNRITNQSSTPSQYSLVNAIKNKYLKEDKIKRILNEEDTFSIEQSYINLAIVNIKEQHDSKILGTYEEIYGNKTPINIEQIFQKSKDPIKKVLVLGRPGIGKSTFCQYVTYRWAKGELWSCYEVIVLIDLLKLTGTRYPATKLYTAVDLVKREYASFRDLSDEEKKSFQQKFNNKNVLWILDGYDELPSNIPEQLKQCLNDIRDKQNHILTSSSYDIAISHDVKMEIIGFANDNIPMYVKQFFHQIEGELTNALSQGQQLLDFLYSNRSIWRVIRIPVNLELICRIWANRNWLETKALTMTALYDEFILWLCRRRFAKGNQNQEQMPKEAVYKQFDKELQFLERLAFKAMQNDKIILPSNLLQKTGTETGWYVNEHSQVLQMGILKPYDNKSFGSQIETTKQYCFIHPSYQELFAARHLLKTLKSSSNIEATHFINHNKYNQRFRLMFVFAAGLLAQCDYQSCTDTFWTTIQQEPIDLIGLQHFQLLTECIDELGDSNVFEGRLNLLKNLCSSFNRFLNMKANVIKDNVIAILAKTQNIPHNALVQNSLAQLLLISDERTKCRILNLIAQFPVLQPTEKLFFELVRQLQDASSSVRAGACTALGNISGNAVTKQLTDGLINALRDNNSDIRIAACEALGKLGEKAVTDKVIAGLIKALGAKDQYVQTTACKVLAKLGEKVTTNLVTGGVIHALAVDKNYIVRINACEVLGNLAEKAPTSEVLAALVNALRDQASGVKRTVQKALVKLGEKAITNEVITDLLKALHDEDSSFRSGSCEVLGSMGEKALTEEVIAGLNEARRDKNPLIRIKACEVLGKVDKKVVGDEVLTTLVDVLDDKGEWIRRCACEALGKIGEKAATKDVLDALMKALRDEDSGVRKNAGEALGKIGEKTSSTKIIDGLNNALRNRELTDQDIASSILADLGKKAAMNEVIASLINALRDTCYSVRKNACKALGNIGEKAVTAEVIAALINALSDADSLVTGDARQALAKLSKKAPTNELITSLSNALGHADKRVRNSACLVLREIGEKAATKEAITALINALGDEDTDVQSSACYALNTFGEKAATNELIAGLIEALGNKDSDVQRNACFIISWIGDKAGTNEMIAALNNALGNEDKFVGMYASKALGKIGEKAATAEVIAYLVNALIDKDSENREQACKALGNMGEKATTNEVLTALVSALCDKSKYVRKSACEALGKLGKKAATNRVLLGLINALRVNKNYDMCIREEACKALGNMGEKAATDEVLTGLVEALHDKKYDMDIREKVCETLGKIGGKAATEDVLGALTDAIRDKDSNEHAGKKACQTLMKFGGKAVTDKVITDLLNSLYDKDLRYFVEKEAWEVVVRLGEVANTNQVIVCLVKGFLDKLNSENDSYMSRALAGVMNSYAAIKNLDDNTIVKLEQCLKQCVTIELTTMPRDQFIKVFLETRNNAWIPLLTYTALLQNVAVTVIDNKITIYNGKDVTERQVMEPGVLDVFAENRPLYTHIALIPVITSDFDSNQALSGKE</sequence>
<dbReference type="Pfam" id="PF01602">
    <property type="entry name" value="Adaptin_N"/>
    <property type="match status" value="1"/>
</dbReference>
<reference evidence="5" key="1">
    <citation type="submission" date="2021-02" db="EMBL/GenBank/DDBJ databases">
        <authorList>
            <person name="Nowell W R."/>
        </authorList>
    </citation>
    <scope>NUCLEOTIDE SEQUENCE</scope>
</reference>
<gene>
    <name evidence="5" type="ORF">KXQ929_LOCUS19297</name>
</gene>
<accession>A0A819DSA5</accession>
<feature type="domain" description="NACHT" evidence="4">
    <location>
        <begin position="175"/>
        <end position="275"/>
    </location>
</feature>
<evidence type="ECO:0000256" key="2">
    <source>
        <dbReference type="ARBA" id="ARBA00045876"/>
    </source>
</evidence>
<dbReference type="InterPro" id="IPR007111">
    <property type="entry name" value="NACHT_NTPase"/>
</dbReference>
<dbReference type="PANTHER" id="PTHR12697:SF5">
    <property type="entry name" value="DEOXYHYPUSINE HYDROXYLASE"/>
    <property type="match status" value="1"/>
</dbReference>
<dbReference type="PANTHER" id="PTHR12697">
    <property type="entry name" value="PBS LYASE HEAT-LIKE PROTEIN"/>
    <property type="match status" value="1"/>
</dbReference>
<dbReference type="GO" id="GO:0006886">
    <property type="term" value="P:intracellular protein transport"/>
    <property type="evidence" value="ECO:0007669"/>
    <property type="project" value="InterPro"/>
</dbReference>
<dbReference type="SMART" id="SM00567">
    <property type="entry name" value="EZ_HEAT"/>
    <property type="match status" value="16"/>
</dbReference>
<dbReference type="SMART" id="SM01349">
    <property type="entry name" value="TOG"/>
    <property type="match status" value="1"/>
</dbReference>
<dbReference type="Gene3D" id="3.40.50.300">
    <property type="entry name" value="P-loop containing nucleotide triphosphate hydrolases"/>
    <property type="match status" value="1"/>
</dbReference>
<dbReference type="InterPro" id="IPR000357">
    <property type="entry name" value="HEAT"/>
</dbReference>
<dbReference type="InterPro" id="IPR027417">
    <property type="entry name" value="P-loop_NTPase"/>
</dbReference>
<evidence type="ECO:0000259" key="4">
    <source>
        <dbReference type="PROSITE" id="PS50837"/>
    </source>
</evidence>
<dbReference type="Pfam" id="PF02985">
    <property type="entry name" value="HEAT"/>
    <property type="match status" value="1"/>
</dbReference>
<dbReference type="GO" id="GO:0016192">
    <property type="term" value="P:vesicle-mediated transport"/>
    <property type="evidence" value="ECO:0007669"/>
    <property type="project" value="InterPro"/>
</dbReference>
<dbReference type="PROSITE" id="PS50077">
    <property type="entry name" value="HEAT_REPEAT"/>
    <property type="match status" value="1"/>
</dbReference>
<dbReference type="Pfam" id="PF13646">
    <property type="entry name" value="HEAT_2"/>
    <property type="match status" value="3"/>
</dbReference>